<protein>
    <recommendedName>
        <fullName evidence="3">C2H2-type domain-containing protein</fullName>
    </recommendedName>
</protein>
<evidence type="ECO:0000313" key="1">
    <source>
        <dbReference type="EMBL" id="KAK9879324.1"/>
    </source>
</evidence>
<evidence type="ECO:0000313" key="2">
    <source>
        <dbReference type="Proteomes" id="UP001431783"/>
    </source>
</evidence>
<dbReference type="Proteomes" id="UP001431783">
    <property type="component" value="Unassembled WGS sequence"/>
</dbReference>
<comment type="caution">
    <text evidence="1">The sequence shown here is derived from an EMBL/GenBank/DDBJ whole genome shotgun (WGS) entry which is preliminary data.</text>
</comment>
<dbReference type="EMBL" id="JARQZJ010000061">
    <property type="protein sequence ID" value="KAK9879324.1"/>
    <property type="molecule type" value="Genomic_DNA"/>
</dbReference>
<evidence type="ECO:0008006" key="3">
    <source>
        <dbReference type="Google" id="ProtNLM"/>
    </source>
</evidence>
<name>A0AAW1UF56_9CUCU</name>
<dbReference type="AlphaFoldDB" id="A0AAW1UF56"/>
<dbReference type="PANTHER" id="PTHR33480:SF1">
    <property type="entry name" value="TYR RECOMBINASE DOMAIN-CONTAINING PROTEIN"/>
    <property type="match status" value="1"/>
</dbReference>
<dbReference type="PANTHER" id="PTHR33480">
    <property type="entry name" value="SET DOMAIN-CONTAINING PROTEIN-RELATED"/>
    <property type="match status" value="1"/>
</dbReference>
<keyword evidence="2" id="KW-1185">Reference proteome</keyword>
<gene>
    <name evidence="1" type="ORF">WA026_004177</name>
</gene>
<proteinExistence type="predicted"/>
<organism evidence="1 2">
    <name type="scientific">Henosepilachna vigintioctopunctata</name>
    <dbReference type="NCBI Taxonomy" id="420089"/>
    <lineage>
        <taxon>Eukaryota</taxon>
        <taxon>Metazoa</taxon>
        <taxon>Ecdysozoa</taxon>
        <taxon>Arthropoda</taxon>
        <taxon>Hexapoda</taxon>
        <taxon>Insecta</taxon>
        <taxon>Pterygota</taxon>
        <taxon>Neoptera</taxon>
        <taxon>Endopterygota</taxon>
        <taxon>Coleoptera</taxon>
        <taxon>Polyphaga</taxon>
        <taxon>Cucujiformia</taxon>
        <taxon>Coccinelloidea</taxon>
        <taxon>Coccinellidae</taxon>
        <taxon>Epilachninae</taxon>
        <taxon>Epilachnini</taxon>
        <taxon>Henosepilachna</taxon>
    </lineage>
</organism>
<reference evidence="1 2" key="1">
    <citation type="submission" date="2023-03" db="EMBL/GenBank/DDBJ databases">
        <title>Genome insight into feeding habits of ladybird beetles.</title>
        <authorList>
            <person name="Li H.-S."/>
            <person name="Huang Y.-H."/>
            <person name="Pang H."/>
        </authorList>
    </citation>
    <scope>NUCLEOTIDE SEQUENCE [LARGE SCALE GENOMIC DNA]</scope>
    <source>
        <strain evidence="1">SYSU_2023b</strain>
        <tissue evidence="1">Whole body</tissue>
    </source>
</reference>
<sequence>MEAFVESRKVGDLSSKDVRIVEGSIAAGNSHDYSGSNENCELEKQEGLLIPNGNNCIREAGVAFRAESASHDGSRMSSPSLLDVKMEIEDRNDSSLDSCGESILKKEFEHFNEEDETIWMKENEQFLLENRDTMQMDIDSFAADILHQNTEMMEDSNLIDVYCKYCEDNVISKSLMSHLNECHKDLKNIGKIQKHVHCRFCGNDIFSQNLMRHLERHHYEESDVQKILIHPKNSRERRRELSLFRNSTNFDIFVNGDVRPRQSVTGKYNSEKYFPCAHCKGVFSRKYVKNHRKFCYPKEERSKTKKKQEKGKLSTSSESRVECEEDYNTIISKLNVNNQVFHLMKQDLISLEAKRDVVIVHVGEHYLNNQNDTHVNHTVINKMRELSCLLIAYRSLVKEKN</sequence>
<accession>A0AAW1UF56</accession>